<organism evidence="1 2">
    <name type="scientific">Candidatus Falkowbacteria bacterium CG11_big_fil_rev_8_21_14_0_20_39_10</name>
    <dbReference type="NCBI Taxonomy" id="1974570"/>
    <lineage>
        <taxon>Bacteria</taxon>
        <taxon>Candidatus Falkowiibacteriota</taxon>
    </lineage>
</organism>
<evidence type="ECO:0000313" key="2">
    <source>
        <dbReference type="Proteomes" id="UP000230869"/>
    </source>
</evidence>
<evidence type="ECO:0000313" key="1">
    <source>
        <dbReference type="EMBL" id="PIR13589.1"/>
    </source>
</evidence>
<dbReference type="AlphaFoldDB" id="A0A2M6K9N3"/>
<accession>A0A2M6K9N3</accession>
<dbReference type="EMBL" id="PCWW01000028">
    <property type="protein sequence ID" value="PIR13589.1"/>
    <property type="molecule type" value="Genomic_DNA"/>
</dbReference>
<proteinExistence type="predicted"/>
<dbReference type="Proteomes" id="UP000230869">
    <property type="component" value="Unassembled WGS sequence"/>
</dbReference>
<name>A0A2M6K9N3_9BACT</name>
<gene>
    <name evidence="1" type="ORF">COV49_01675</name>
</gene>
<protein>
    <submittedName>
        <fullName evidence="1">Uncharacterized protein</fullName>
    </submittedName>
</protein>
<reference evidence="1 2" key="1">
    <citation type="submission" date="2017-09" db="EMBL/GenBank/DDBJ databases">
        <title>Depth-based differentiation of microbial function through sediment-hosted aquifers and enrichment of novel symbionts in the deep terrestrial subsurface.</title>
        <authorList>
            <person name="Probst A.J."/>
            <person name="Ladd B."/>
            <person name="Jarett J.K."/>
            <person name="Geller-Mcgrath D.E."/>
            <person name="Sieber C.M."/>
            <person name="Emerson J.B."/>
            <person name="Anantharaman K."/>
            <person name="Thomas B.C."/>
            <person name="Malmstrom R."/>
            <person name="Stieglmeier M."/>
            <person name="Klingl A."/>
            <person name="Woyke T."/>
            <person name="Ryan C.M."/>
            <person name="Banfield J.F."/>
        </authorList>
    </citation>
    <scope>NUCLEOTIDE SEQUENCE [LARGE SCALE GENOMIC DNA]</scope>
    <source>
        <strain evidence="1">CG11_big_fil_rev_8_21_14_0_20_39_10</strain>
    </source>
</reference>
<sequence>MKGGRKLAKTEIKQEAPISDLAKTLKEAGLLLKKIEGKNDLIDMAKLIFEALKKLVNESSKAGRKKISFQGGAIFIRGGGKLSGKERELLQNLNATIQKAIEALNG</sequence>
<comment type="caution">
    <text evidence="1">The sequence shown here is derived from an EMBL/GenBank/DDBJ whole genome shotgun (WGS) entry which is preliminary data.</text>
</comment>